<proteinExistence type="predicted"/>
<evidence type="ECO:0000313" key="2">
    <source>
        <dbReference type="Proteomes" id="UP000518681"/>
    </source>
</evidence>
<accession>A0AAW3UVJ3</accession>
<dbReference type="Proteomes" id="UP000518681">
    <property type="component" value="Unassembled WGS sequence"/>
</dbReference>
<dbReference type="EMBL" id="JACIIK010000003">
    <property type="protein sequence ID" value="MBB6201136.1"/>
    <property type="molecule type" value="Genomic_DNA"/>
</dbReference>
<gene>
    <name evidence="1" type="ORF">GGD69_001985</name>
</gene>
<dbReference type="RefSeq" id="WP_183797573.1">
    <property type="nucleotide sequence ID" value="NZ_JACIII010000004.1"/>
</dbReference>
<evidence type="ECO:0008006" key="3">
    <source>
        <dbReference type="Google" id="ProtNLM"/>
    </source>
</evidence>
<protein>
    <recommendedName>
        <fullName evidence="3">TniQ protein</fullName>
    </recommendedName>
</protein>
<name>A0AAW3UVJ3_9BURK</name>
<dbReference type="AlphaFoldDB" id="A0AAW3UVJ3"/>
<organism evidence="1 2">
    <name type="scientific">Paraburkholderia fungorum</name>
    <dbReference type="NCBI Taxonomy" id="134537"/>
    <lineage>
        <taxon>Bacteria</taxon>
        <taxon>Pseudomonadati</taxon>
        <taxon>Pseudomonadota</taxon>
        <taxon>Betaproteobacteria</taxon>
        <taxon>Burkholderiales</taxon>
        <taxon>Burkholderiaceae</taxon>
        <taxon>Paraburkholderia</taxon>
    </lineage>
</organism>
<comment type="caution">
    <text evidence="1">The sequence shown here is derived from an EMBL/GenBank/DDBJ whole genome shotgun (WGS) entry which is preliminary data.</text>
</comment>
<reference evidence="1 2" key="1">
    <citation type="submission" date="2020-08" db="EMBL/GenBank/DDBJ databases">
        <title>Genomic Encyclopedia of Type Strains, Phase IV (KMG-V): Genome sequencing to study the core and pangenomes of soil and plant-associated prokaryotes.</title>
        <authorList>
            <person name="Whitman W."/>
        </authorList>
    </citation>
    <scope>NUCLEOTIDE SEQUENCE [LARGE SCALE GENOMIC DNA]</scope>
    <source>
        <strain evidence="1 2">SEMIA 4013</strain>
    </source>
</reference>
<sequence length="443" mass="50263">MISVFPMPNELDAGHRGRIQWINGCRGESELMSLIRGALVERGFDPTGMSHLNQQAIISEMDCRDYARRHSILANARVAASGGNEAYGGERRPPHHRKRSGMAIERTVAFCCPQCIVEDLHQVGFSWYRRYHHLFGVDWCAVHGAKLSVVEDTMPFVCPPHVWLSRNKLKPQEGALEEMPSGGFLRRFSDISVMLLDRRHPFPMSSIHGALAHRAADIGLRPTRDGGFGYRARPLISDHLSGQVRTVWLQEHVPDWRKKHPFSYFHQIDAVAVVTRRTAAGPAYIMAMAALYETAGAAMQDVSLSEAQDKYPSSDSHGTIDKWHRKFIREYTRCYDELADFSGRFGLHPLDMEKILASFGLPNLYEHEPSDQWAALVRFCSGERLCAACIAEQVEKEEVKALLRRCGGHVMQTIRILRKDFLQLQIPQRERRSCHVFISGHPV</sequence>
<evidence type="ECO:0000313" key="1">
    <source>
        <dbReference type="EMBL" id="MBB6201136.1"/>
    </source>
</evidence>